<reference evidence="1" key="1">
    <citation type="submission" date="2019-08" db="EMBL/GenBank/DDBJ databases">
        <authorList>
            <person name="Kucharzyk K."/>
            <person name="Murdoch R.W."/>
            <person name="Higgins S."/>
            <person name="Loffler F."/>
        </authorList>
    </citation>
    <scope>NUCLEOTIDE SEQUENCE</scope>
</reference>
<comment type="caution">
    <text evidence="1">The sequence shown here is derived from an EMBL/GenBank/DDBJ whole genome shotgun (WGS) entry which is preliminary data.</text>
</comment>
<sequence>MENLHRFLRDLENRIDESAETFLRKNWLSFADGEWKESFFRSNREEKAPSRLEWPAVMMNDALADPETMIYSELCRMNHQLAEGGPELLSYRSNYGSILLPELLGAAVVKMPYGQNSLPGCRSLSDAEAAMRSFKMSGIRPAPDAGYSSMAFETAALFQAMLSQYPKLARFCAIYMADTEGPCGIMEMLFGSDFYYLFSDDPALIHLSMEIITDEFLLFSRAWHRAFPPFDETHRVDWGWLHRGHTLIREDTATNISRAMYDEFVFPYDAIIMRELGGGAIHFCGKGDHLMQSFDQLPGFYALNVSQPEMNDMNAVYAFSIDKGRTIFGLANAEIQRCENGGIDLLGRVQAGMGIPAWGQDTAEAPVSRKRGNQ</sequence>
<proteinExistence type="predicted"/>
<protein>
    <recommendedName>
        <fullName evidence="2">Uroporphyrinogen decarboxylase (URO-D) domain-containing protein</fullName>
    </recommendedName>
</protein>
<dbReference type="Gene3D" id="3.20.20.210">
    <property type="match status" value="1"/>
</dbReference>
<dbReference type="AlphaFoldDB" id="A0A645AL21"/>
<dbReference type="EMBL" id="VSSQ01014567">
    <property type="protein sequence ID" value="MPM53932.1"/>
    <property type="molecule type" value="Genomic_DNA"/>
</dbReference>
<accession>A0A645AL21</accession>
<gene>
    <name evidence="1" type="ORF">SDC9_100704</name>
</gene>
<evidence type="ECO:0000313" key="1">
    <source>
        <dbReference type="EMBL" id="MPM53932.1"/>
    </source>
</evidence>
<name>A0A645AL21_9ZZZZ</name>
<dbReference type="InterPro" id="IPR038071">
    <property type="entry name" value="UROD/MetE-like_sf"/>
</dbReference>
<evidence type="ECO:0008006" key="2">
    <source>
        <dbReference type="Google" id="ProtNLM"/>
    </source>
</evidence>
<organism evidence="1">
    <name type="scientific">bioreactor metagenome</name>
    <dbReference type="NCBI Taxonomy" id="1076179"/>
    <lineage>
        <taxon>unclassified sequences</taxon>
        <taxon>metagenomes</taxon>
        <taxon>ecological metagenomes</taxon>
    </lineage>
</organism>